<keyword evidence="1" id="KW-1133">Transmembrane helix</keyword>
<evidence type="ECO:0000313" key="12">
    <source>
        <dbReference type="Proteomes" id="UP000283616"/>
    </source>
</evidence>
<name>A0A0P0FK39_BACT4</name>
<evidence type="ECO:0000313" key="8">
    <source>
        <dbReference type="EMBL" id="UYU68109.1"/>
    </source>
</evidence>
<dbReference type="AlphaFoldDB" id="A0A0P0FK39"/>
<dbReference type="EMBL" id="CZAP01000032">
    <property type="protein sequence ID" value="CUQ22715.1"/>
    <property type="molecule type" value="Genomic_DNA"/>
</dbReference>
<evidence type="ECO:0000313" key="15">
    <source>
        <dbReference type="Proteomes" id="UP001156218"/>
    </source>
</evidence>
<dbReference type="Proteomes" id="UP001200544">
    <property type="component" value="Unassembled WGS sequence"/>
</dbReference>
<protein>
    <recommendedName>
        <fullName evidence="17">Transmembrane protein</fullName>
    </recommendedName>
</protein>
<gene>
    <name evidence="7" type="ORF">DW011_12465</name>
    <name evidence="2" type="ORF">ERS852511_04839</name>
    <name evidence="3" type="ORF">GAN59_20025</name>
    <name evidence="4" type="ORF">GAN91_18955</name>
    <name evidence="5" type="ORF">K0H07_16735</name>
    <name evidence="9" type="ORF">KQP59_06150</name>
    <name evidence="8" type="ORF">KQP68_07465</name>
    <name evidence="10" type="ORF">KQP74_04140</name>
    <name evidence="6" type="ORF">PO127_27015</name>
</gene>
<dbReference type="EMBL" id="JAQNVG010000097">
    <property type="protein sequence ID" value="MDC2239397.1"/>
    <property type="molecule type" value="Genomic_DNA"/>
</dbReference>
<reference evidence="7 12" key="2">
    <citation type="submission" date="2018-08" db="EMBL/GenBank/DDBJ databases">
        <title>A genome reference for cultivated species of the human gut microbiota.</title>
        <authorList>
            <person name="Zou Y."/>
            <person name="Xue W."/>
            <person name="Luo G."/>
        </authorList>
    </citation>
    <scope>NUCLEOTIDE SEQUENCE [LARGE SCALE GENOMIC DNA]</scope>
    <source>
        <strain evidence="7 12">AF37-12</strain>
    </source>
</reference>
<dbReference type="Proteomes" id="UP001156216">
    <property type="component" value="Chromosome"/>
</dbReference>
<reference evidence="13 14" key="3">
    <citation type="journal article" date="2019" name="Nat. Med.">
        <title>A library of human gut bacterial isolates paired with longitudinal multiomics data enables mechanistic microbiome research.</title>
        <authorList>
            <person name="Poyet M."/>
            <person name="Groussin M."/>
            <person name="Gibbons S.M."/>
            <person name="Avila-Pacheco J."/>
            <person name="Jiang X."/>
            <person name="Kearney S.M."/>
            <person name="Perrotta A.R."/>
            <person name="Berdy B."/>
            <person name="Zhao S."/>
            <person name="Lieberman T.D."/>
            <person name="Swanson P.K."/>
            <person name="Smith M."/>
            <person name="Roesemann S."/>
            <person name="Alexander J.E."/>
            <person name="Rich S.A."/>
            <person name="Livny J."/>
            <person name="Vlamakis H."/>
            <person name="Clish C."/>
            <person name="Bullock K."/>
            <person name="Deik A."/>
            <person name="Scott J."/>
            <person name="Pierce K.A."/>
            <person name="Xavier R.J."/>
            <person name="Alm E.J."/>
        </authorList>
    </citation>
    <scope>NUCLEOTIDE SEQUENCE [LARGE SCALE GENOMIC DNA]</scope>
    <source>
        <strain evidence="3 14">BIOML-A156</strain>
        <strain evidence="4 13">BIOML-A162</strain>
    </source>
</reference>
<accession>A0A0P0FK39</accession>
<evidence type="ECO:0000313" key="9">
    <source>
        <dbReference type="EMBL" id="UYU72681.1"/>
    </source>
</evidence>
<dbReference type="Proteomes" id="UP001156218">
    <property type="component" value="Chromosome"/>
</dbReference>
<dbReference type="Proteomes" id="UP000095576">
    <property type="component" value="Unassembled WGS sequence"/>
</dbReference>
<keyword evidence="1" id="KW-0472">Membrane</keyword>
<feature type="transmembrane region" description="Helical" evidence="1">
    <location>
        <begin position="75"/>
        <end position="96"/>
    </location>
</feature>
<proteinExistence type="predicted"/>
<dbReference type="Proteomes" id="UP000436858">
    <property type="component" value="Unassembled WGS sequence"/>
</dbReference>
<reference evidence="8 15" key="4">
    <citation type="submission" date="2021-06" db="EMBL/GenBank/DDBJ databases">
        <title>Interrogation of the integrated mobile genetic elements in gut-associated Bacteroides with a consensus prediction approach.</title>
        <authorList>
            <person name="Campbell D.E."/>
            <person name="Leigh J.R."/>
            <person name="Kim T."/>
            <person name="England W."/>
            <person name="Whitaker R.J."/>
            <person name="Degnan P.H."/>
        </authorList>
    </citation>
    <scope>NUCLEOTIDE SEQUENCE</scope>
    <source>
        <strain evidence="10">VPI-3443</strain>
        <strain evidence="9">VPI-BTDOT2</strain>
        <strain evidence="8 15">WAL8669</strain>
    </source>
</reference>
<dbReference type="Proteomes" id="UP000283616">
    <property type="component" value="Unassembled WGS sequence"/>
</dbReference>
<evidence type="ECO:0000313" key="4">
    <source>
        <dbReference type="EMBL" id="KAB4478884.1"/>
    </source>
</evidence>
<reference evidence="6" key="6">
    <citation type="submission" date="2022-10" db="EMBL/GenBank/DDBJ databases">
        <title>Human gut microbiome strain richness.</title>
        <authorList>
            <person name="Chen-Liaw A."/>
        </authorList>
    </citation>
    <scope>NUCLEOTIDE SEQUENCE</scope>
    <source>
        <strain evidence="6">1001283st1_A3_1001283B150304_161114</strain>
    </source>
</reference>
<evidence type="ECO:0000313" key="6">
    <source>
        <dbReference type="EMBL" id="MDC2239397.1"/>
    </source>
</evidence>
<evidence type="ECO:0008006" key="17">
    <source>
        <dbReference type="Google" id="ProtNLM"/>
    </source>
</evidence>
<sequence length="193" mass="22957">MGMEEYIDTIELKQMKEQIAILNSKLDAEVVVNEKLLRKVIKNKVSGMNRYVGIMNSLALLLIPFYIWACPYLGISWWFCSVFCLFLFIAVMHGYFTHKRLRTNDLMSEDLLVVARKLMEIKSRYSIWRKFSIPFIIILLCWLFIELQLAGNSNIIIFCVSLIFSFREGYKQYHMMQRKLDEIQQEIDEIMKE</sequence>
<accession>C6IT40</accession>
<dbReference type="EMBL" id="WCRY01000020">
    <property type="protein sequence ID" value="KAB4478884.1"/>
    <property type="molecule type" value="Genomic_DNA"/>
</dbReference>
<dbReference type="PATRIC" id="fig|818.23.peg.4489"/>
<reference evidence="5" key="5">
    <citation type="submission" date="2021-07" db="EMBL/GenBank/DDBJ databases">
        <title>Comparative genomics of Bacteroides fragilis group isolates reveals species-dependent resistance mechanisms and validates clinical tools for resistance prediction.</title>
        <authorList>
            <person name="Wallace M.J."/>
            <person name="Jean S."/>
            <person name="Wallace M.A."/>
            <person name="Carey-Ann B.D."/>
            <person name="Dantas G."/>
        </authorList>
    </citation>
    <scope>NUCLEOTIDE SEQUENCE</scope>
    <source>
        <strain evidence="5">BJH_160</strain>
    </source>
</reference>
<feature type="transmembrane region" description="Helical" evidence="1">
    <location>
        <begin position="151"/>
        <end position="170"/>
    </location>
</feature>
<dbReference type="Proteomes" id="UP000488521">
    <property type="component" value="Unassembled WGS sequence"/>
</dbReference>
<dbReference type="Proteomes" id="UP001162960">
    <property type="component" value="Chromosome"/>
</dbReference>
<evidence type="ECO:0000313" key="13">
    <source>
        <dbReference type="Proteomes" id="UP000436858"/>
    </source>
</evidence>
<dbReference type="OMA" id="HTEFEEM"/>
<evidence type="ECO:0000313" key="14">
    <source>
        <dbReference type="Proteomes" id="UP000488521"/>
    </source>
</evidence>
<organism evidence="6 16">
    <name type="scientific">Bacteroides thetaiotaomicron</name>
    <dbReference type="NCBI Taxonomy" id="818"/>
    <lineage>
        <taxon>Bacteria</taxon>
        <taxon>Pseudomonadati</taxon>
        <taxon>Bacteroidota</taxon>
        <taxon>Bacteroidia</taxon>
        <taxon>Bacteroidales</taxon>
        <taxon>Bacteroidaceae</taxon>
        <taxon>Bacteroides</taxon>
    </lineage>
</organism>
<dbReference type="EMBL" id="QROV01000013">
    <property type="protein sequence ID" value="RHL58470.1"/>
    <property type="molecule type" value="Genomic_DNA"/>
</dbReference>
<evidence type="ECO:0000313" key="10">
    <source>
        <dbReference type="EMBL" id="UYU91835.1"/>
    </source>
</evidence>
<feature type="transmembrane region" description="Helical" evidence="1">
    <location>
        <begin position="51"/>
        <end position="69"/>
    </location>
</feature>
<evidence type="ECO:0000313" key="11">
    <source>
        <dbReference type="Proteomes" id="UP000095576"/>
    </source>
</evidence>
<dbReference type="EMBL" id="JAHYQA010000010">
    <property type="protein sequence ID" value="MCE9238790.1"/>
    <property type="molecule type" value="Genomic_DNA"/>
</dbReference>
<evidence type="ECO:0000313" key="16">
    <source>
        <dbReference type="Proteomes" id="UP001217776"/>
    </source>
</evidence>
<keyword evidence="1" id="KW-0812">Transmembrane</keyword>
<dbReference type="EMBL" id="CP083681">
    <property type="protein sequence ID" value="UYU72681.1"/>
    <property type="molecule type" value="Genomic_DNA"/>
</dbReference>
<dbReference type="GeneID" id="60923665"/>
<evidence type="ECO:0000313" key="7">
    <source>
        <dbReference type="EMBL" id="RHL58470.1"/>
    </source>
</evidence>
<dbReference type="KEGG" id="btho:Btheta7330_04350"/>
<evidence type="ECO:0000256" key="1">
    <source>
        <dbReference type="SAM" id="Phobius"/>
    </source>
</evidence>
<reference evidence="2 11" key="1">
    <citation type="submission" date="2015-09" db="EMBL/GenBank/DDBJ databases">
        <authorList>
            <consortium name="Pathogen Informatics"/>
        </authorList>
    </citation>
    <scope>NUCLEOTIDE SEQUENCE [LARGE SCALE GENOMIC DNA]</scope>
    <source>
        <strain evidence="2 11">2789STDY5834899</strain>
    </source>
</reference>
<evidence type="ECO:0000313" key="5">
    <source>
        <dbReference type="EMBL" id="MCE9238790.1"/>
    </source>
</evidence>
<evidence type="ECO:0000313" key="2">
    <source>
        <dbReference type="EMBL" id="CUQ22715.1"/>
    </source>
</evidence>
<dbReference type="EMBL" id="CP083680">
    <property type="protein sequence ID" value="UYU68109.1"/>
    <property type="molecule type" value="Genomic_DNA"/>
</dbReference>
<dbReference type="EMBL" id="WCRS01000018">
    <property type="protein sequence ID" value="KAB4470417.1"/>
    <property type="molecule type" value="Genomic_DNA"/>
</dbReference>
<dbReference type="EMBL" id="CP083685">
    <property type="protein sequence ID" value="UYU91835.1"/>
    <property type="molecule type" value="Genomic_DNA"/>
</dbReference>
<evidence type="ECO:0000313" key="3">
    <source>
        <dbReference type="EMBL" id="KAB4470417.1"/>
    </source>
</evidence>
<feature type="transmembrane region" description="Helical" evidence="1">
    <location>
        <begin position="127"/>
        <end position="145"/>
    </location>
</feature>
<dbReference type="RefSeq" id="WP_008763625.1">
    <property type="nucleotide sequence ID" value="NZ_BAABXH010000001.1"/>
</dbReference>
<dbReference type="Proteomes" id="UP001217776">
    <property type="component" value="Unassembled WGS sequence"/>
</dbReference>